<sequence length="115" mass="13352">MLVLKSGPVVLSKRPTKPMIGARVGDLRRDGALVLERVEEESGDWYVQVWLREDNTYQLEYRDGVPSEHYQTRTISREKAAEAMMGWMKRDPAWKDAFHWINIGSMFKGDYQGDC</sequence>
<evidence type="ECO:0000313" key="1">
    <source>
        <dbReference type="EMBL" id="MEB3958816.1"/>
    </source>
</evidence>
<comment type="caution">
    <text evidence="1">The sequence shown here is derived from an EMBL/GenBank/DDBJ whole genome shotgun (WGS) entry which is preliminary data.</text>
</comment>
<keyword evidence="2" id="KW-1185">Reference proteome</keyword>
<dbReference type="EMBL" id="JAOZYB010000001">
    <property type="protein sequence ID" value="MEB3958816.1"/>
    <property type="molecule type" value="Genomic_DNA"/>
</dbReference>
<accession>A0ABU6C3Z5</accession>
<protein>
    <submittedName>
        <fullName evidence="1">Uncharacterized protein</fullName>
    </submittedName>
</protein>
<dbReference type="Proteomes" id="UP001352223">
    <property type="component" value="Unassembled WGS sequence"/>
</dbReference>
<reference evidence="1 2" key="1">
    <citation type="submission" date="2022-10" db="EMBL/GenBank/DDBJ databases">
        <authorList>
            <person name="Xie J."/>
            <person name="Shen N."/>
        </authorList>
    </citation>
    <scope>NUCLEOTIDE SEQUENCE [LARGE SCALE GENOMIC DNA]</scope>
    <source>
        <strain evidence="1 2">DSM 41681</strain>
    </source>
</reference>
<proteinExistence type="predicted"/>
<name>A0ABU6C3Z5_9ACTN</name>
<organism evidence="1 2">
    <name type="scientific">Streptomyces kunmingensis</name>
    <dbReference type="NCBI Taxonomy" id="68225"/>
    <lineage>
        <taxon>Bacteria</taxon>
        <taxon>Bacillati</taxon>
        <taxon>Actinomycetota</taxon>
        <taxon>Actinomycetes</taxon>
        <taxon>Kitasatosporales</taxon>
        <taxon>Streptomycetaceae</taxon>
        <taxon>Streptomyces</taxon>
    </lineage>
</organism>
<evidence type="ECO:0000313" key="2">
    <source>
        <dbReference type="Proteomes" id="UP001352223"/>
    </source>
</evidence>
<gene>
    <name evidence="1" type="ORF">OKJ48_00870</name>
</gene>
<dbReference type="RefSeq" id="WP_324765798.1">
    <property type="nucleotide sequence ID" value="NZ_BAAATS010000022.1"/>
</dbReference>